<dbReference type="RefSeq" id="WP_190997372.1">
    <property type="nucleotide sequence ID" value="NZ_JACXSI010000011.1"/>
</dbReference>
<feature type="domain" description="G5" evidence="4">
    <location>
        <begin position="313"/>
        <end position="369"/>
    </location>
</feature>
<evidence type="ECO:0000256" key="1">
    <source>
        <dbReference type="ARBA" id="ARBA00022729"/>
    </source>
</evidence>
<feature type="transmembrane region" description="Helical" evidence="3">
    <location>
        <begin position="6"/>
        <end position="26"/>
    </location>
</feature>
<proteinExistence type="predicted"/>
<evidence type="ECO:0000256" key="2">
    <source>
        <dbReference type="SAM" id="MobiDB-lite"/>
    </source>
</evidence>
<evidence type="ECO:0000313" key="6">
    <source>
        <dbReference type="Proteomes" id="UP000602076"/>
    </source>
</evidence>
<protein>
    <submittedName>
        <fullName evidence="5">VanW family protein</fullName>
    </submittedName>
</protein>
<sequence>MNPRNFLRVFSILGLSTVFVFSAVYFGSRAYSQYIENDVIYSEGTGLSSHSIEGLSRQQAYDLLESEITKWKEESVTVIQYKEKSIELSNDVYIFDLSTTLNQIQMGQSNQLVVMIDQSKLENEITEISANIDVAHIDWTGLITELKETASSLNLTSSTVQLLTYIANENSDAELVTASVPTENSLAELTNLVNEIEMIEIKQQSTFSLLHFAESLEREYSSETLSVLASGLYEIILKTNFDIVERHISSEIPVYAKLGYEANVAKDLNKDFVFANNNATPFTMTLSIEGSQLIVSLKGYPFLYQYSANPSDEKTFKQETIVQFDPLLRFGEVQVIAEGKNGKKVTIIRETKDESGTLIKKDEIASDYYAPIHRKEIRSLMLTGSGTGAAGETTGEATSEATVESTSETANEDGRGETDTKHEQSEANHSQKTEDSVGGDSDLASAEVEQVLSLLACLGELGADSNEADTTQFNCDLYKRFEKIIQELFYNFGKGSGE</sequence>
<dbReference type="PANTHER" id="PTHR35788:SF1">
    <property type="entry name" value="EXPORTED PROTEIN"/>
    <property type="match status" value="1"/>
</dbReference>
<name>A0A927H9Q0_9BACI</name>
<dbReference type="PANTHER" id="PTHR35788">
    <property type="entry name" value="EXPORTED PROTEIN-RELATED"/>
    <property type="match status" value="1"/>
</dbReference>
<feature type="region of interest" description="Disordered" evidence="2">
    <location>
        <begin position="384"/>
        <end position="442"/>
    </location>
</feature>
<dbReference type="EMBL" id="JACXSI010000011">
    <property type="protein sequence ID" value="MBD3107825.1"/>
    <property type="molecule type" value="Genomic_DNA"/>
</dbReference>
<keyword evidence="3" id="KW-0472">Membrane</keyword>
<reference evidence="5" key="1">
    <citation type="submission" date="2020-09" db="EMBL/GenBank/DDBJ databases">
        <title>Bacillus faecalis sp. nov., a moderately halophilic bacterium isolated from cow faeces.</title>
        <authorList>
            <person name="Jiang L."/>
            <person name="Lee J."/>
        </authorList>
    </citation>
    <scope>NUCLEOTIDE SEQUENCE</scope>
    <source>
        <strain evidence="5">AGMB 02131</strain>
    </source>
</reference>
<dbReference type="Proteomes" id="UP000602076">
    <property type="component" value="Unassembled WGS sequence"/>
</dbReference>
<evidence type="ECO:0000313" key="5">
    <source>
        <dbReference type="EMBL" id="MBD3107825.1"/>
    </source>
</evidence>
<accession>A0A927H9Q0</accession>
<keyword evidence="1" id="KW-0732">Signal</keyword>
<comment type="caution">
    <text evidence="5">The sequence shown here is derived from an EMBL/GenBank/DDBJ whole genome shotgun (WGS) entry which is preliminary data.</text>
</comment>
<evidence type="ECO:0000256" key="3">
    <source>
        <dbReference type="SAM" id="Phobius"/>
    </source>
</evidence>
<keyword evidence="3" id="KW-1133">Transmembrane helix</keyword>
<feature type="compositionally biased region" description="Low complexity" evidence="2">
    <location>
        <begin position="390"/>
        <end position="409"/>
    </location>
</feature>
<dbReference type="Gene3D" id="2.20.230.10">
    <property type="entry name" value="Resuscitation-promoting factor rpfb"/>
    <property type="match status" value="1"/>
</dbReference>
<dbReference type="InterPro" id="IPR007391">
    <property type="entry name" value="Vancomycin_resist_VanW"/>
</dbReference>
<organism evidence="5 6">
    <name type="scientific">Peribacillus faecalis</name>
    <dbReference type="NCBI Taxonomy" id="2772559"/>
    <lineage>
        <taxon>Bacteria</taxon>
        <taxon>Bacillati</taxon>
        <taxon>Bacillota</taxon>
        <taxon>Bacilli</taxon>
        <taxon>Bacillales</taxon>
        <taxon>Bacillaceae</taxon>
        <taxon>Peribacillus</taxon>
    </lineage>
</organism>
<dbReference type="Pfam" id="PF07501">
    <property type="entry name" value="G5"/>
    <property type="match status" value="1"/>
</dbReference>
<gene>
    <name evidence="5" type="ORF">IEO70_05550</name>
</gene>
<keyword evidence="3" id="KW-0812">Transmembrane</keyword>
<dbReference type="InterPro" id="IPR011098">
    <property type="entry name" value="G5_dom"/>
</dbReference>
<keyword evidence="6" id="KW-1185">Reference proteome</keyword>
<evidence type="ECO:0000259" key="4">
    <source>
        <dbReference type="Pfam" id="PF07501"/>
    </source>
</evidence>
<dbReference type="InterPro" id="IPR052913">
    <property type="entry name" value="Glycopeptide_resist_protein"/>
</dbReference>
<dbReference type="AlphaFoldDB" id="A0A927H9Q0"/>
<dbReference type="Pfam" id="PF04294">
    <property type="entry name" value="VanW"/>
    <property type="match status" value="1"/>
</dbReference>
<feature type="compositionally biased region" description="Basic and acidic residues" evidence="2">
    <location>
        <begin position="412"/>
        <end position="435"/>
    </location>
</feature>